<name>A0AB72Z925_LISIO</name>
<keyword evidence="2" id="KW-1185">Reference proteome</keyword>
<sequence>MALHFLVIASQLIIKLGEVLTKCARSKVFTGFKQVASAGSTIFGFNNVMADQ</sequence>
<gene>
    <name evidence="1" type="ORF">HMPREF0557_02040</name>
</gene>
<protein>
    <submittedName>
        <fullName evidence="1">Uncharacterized protein</fullName>
    </submittedName>
</protein>
<organism evidence="1 2">
    <name type="scientific">Listeria innocua ATCC 33091</name>
    <dbReference type="NCBI Taxonomy" id="1002366"/>
    <lineage>
        <taxon>Bacteria</taxon>
        <taxon>Bacillati</taxon>
        <taxon>Bacillota</taxon>
        <taxon>Bacilli</taxon>
        <taxon>Bacillales</taxon>
        <taxon>Listeriaceae</taxon>
        <taxon>Listeria</taxon>
    </lineage>
</organism>
<evidence type="ECO:0000313" key="2">
    <source>
        <dbReference type="Proteomes" id="UP000003597"/>
    </source>
</evidence>
<dbReference type="EMBL" id="AGCN01000032">
    <property type="protein sequence ID" value="EHN61299.1"/>
    <property type="molecule type" value="Genomic_DNA"/>
</dbReference>
<reference evidence="1 2" key="1">
    <citation type="submission" date="2011-08" db="EMBL/GenBank/DDBJ databases">
        <authorList>
            <person name="Weinstock G."/>
            <person name="Sodergren E."/>
            <person name="Clifton S."/>
            <person name="Fulton L."/>
            <person name="Fulton B."/>
            <person name="Courtney L."/>
            <person name="Fronick C."/>
            <person name="Harrison M."/>
            <person name="Strong C."/>
            <person name="Farmer C."/>
            <person name="Delahaunty K."/>
            <person name="Markovic C."/>
            <person name="Hall O."/>
            <person name="Minx P."/>
            <person name="Tomlinson C."/>
            <person name="Mitreva M."/>
            <person name="Hou S."/>
            <person name="Chen J."/>
            <person name="Wollam A."/>
            <person name="Pepin K.H."/>
            <person name="Johnson M."/>
            <person name="Bhonagiri V."/>
            <person name="Zhang X."/>
            <person name="Suruliraj S."/>
            <person name="Warren W."/>
            <person name="Chinwalla A."/>
            <person name="Mardis E.R."/>
            <person name="Wilson R.K."/>
        </authorList>
    </citation>
    <scope>NUCLEOTIDE SEQUENCE [LARGE SCALE GENOMIC DNA]</scope>
    <source>
        <strain evidence="1 2">ATCC 33091</strain>
    </source>
</reference>
<comment type="caution">
    <text evidence="1">The sequence shown here is derived from an EMBL/GenBank/DDBJ whole genome shotgun (WGS) entry which is preliminary data.</text>
</comment>
<dbReference type="AlphaFoldDB" id="A0AB72Z925"/>
<dbReference type="Proteomes" id="UP000003597">
    <property type="component" value="Unassembled WGS sequence"/>
</dbReference>
<evidence type="ECO:0000313" key="1">
    <source>
        <dbReference type="EMBL" id="EHN61299.1"/>
    </source>
</evidence>
<accession>A0AB72Z925</accession>
<proteinExistence type="predicted"/>